<keyword evidence="2" id="KW-1185">Reference proteome</keyword>
<dbReference type="RefSeq" id="WP_077348592.1">
    <property type="nucleotide sequence ID" value="NZ_CP019607.1"/>
</dbReference>
<dbReference type="OrthoDB" id="5540889at2"/>
<dbReference type="Pfam" id="PF13563">
    <property type="entry name" value="2_5_RNA_ligase2"/>
    <property type="match status" value="1"/>
</dbReference>
<proteinExistence type="predicted"/>
<dbReference type="EMBL" id="CP019607">
    <property type="protein sequence ID" value="AQP50346.1"/>
    <property type="molecule type" value="Genomic_DNA"/>
</dbReference>
<evidence type="ECO:0000313" key="2">
    <source>
        <dbReference type="Proteomes" id="UP000188235"/>
    </source>
</evidence>
<protein>
    <recommendedName>
        <fullName evidence="3">2'-5' RNA ligase</fullName>
    </recommendedName>
</protein>
<dbReference type="Proteomes" id="UP000188235">
    <property type="component" value="Chromosome"/>
</dbReference>
<dbReference type="KEGG" id="tfa:BW733_05380"/>
<gene>
    <name evidence="1" type="ORF">BW733_05380</name>
</gene>
<dbReference type="InterPro" id="IPR009097">
    <property type="entry name" value="Cyclic_Pdiesterase"/>
</dbReference>
<dbReference type="AlphaFoldDB" id="A0A1Q2CW59"/>
<dbReference type="SUPFAM" id="SSF55144">
    <property type="entry name" value="LigT-like"/>
    <property type="match status" value="1"/>
</dbReference>
<evidence type="ECO:0000313" key="1">
    <source>
        <dbReference type="EMBL" id="AQP50346.1"/>
    </source>
</evidence>
<accession>A0A1Q2CW59</accession>
<organism evidence="1 2">
    <name type="scientific">Tessaracoccus flavescens</name>
    <dbReference type="NCBI Taxonomy" id="399497"/>
    <lineage>
        <taxon>Bacteria</taxon>
        <taxon>Bacillati</taxon>
        <taxon>Actinomycetota</taxon>
        <taxon>Actinomycetes</taxon>
        <taxon>Propionibacteriales</taxon>
        <taxon>Propionibacteriaceae</taxon>
        <taxon>Tessaracoccus</taxon>
    </lineage>
</organism>
<evidence type="ECO:0008006" key="3">
    <source>
        <dbReference type="Google" id="ProtNLM"/>
    </source>
</evidence>
<dbReference type="Gene3D" id="3.90.1140.10">
    <property type="entry name" value="Cyclic phosphodiesterase"/>
    <property type="match status" value="1"/>
</dbReference>
<sequence>MITVPSQIRDFAEWHGGCRHALVWALEISPSEVDELLSAARRRLDGMLLPRYERQPHVTLTYAGLEPRQGATPSGHLYPPERLERDLTALRRLIPHRVELSVTGWGSFSMAPYLGVEGTGVTELHEALSAPGERYVPHVTIGLYGVAERIDLVAERMAGWPAAAVQVEVGAASLLRYETADIAGPLSTVGRLDLTDGTWSV</sequence>
<reference evidence="1 2" key="1">
    <citation type="journal article" date="2008" name="Int. J. Syst. Evol. Microbiol.">
        <title>Tessaracoccus flavescens sp. nov., isolated from marine sediment.</title>
        <authorList>
            <person name="Lee D.W."/>
            <person name="Lee S.D."/>
        </authorList>
    </citation>
    <scope>NUCLEOTIDE SEQUENCE [LARGE SCALE GENOMIC DNA]</scope>
    <source>
        <strain evidence="1 2">SST-39T</strain>
    </source>
</reference>
<dbReference type="STRING" id="399497.BW733_05380"/>
<name>A0A1Q2CW59_9ACTN</name>